<gene>
    <name evidence="1" type="ORF">CHS0354_009730</name>
</gene>
<evidence type="ECO:0000313" key="1">
    <source>
        <dbReference type="EMBL" id="KAK3582923.1"/>
    </source>
</evidence>
<protein>
    <submittedName>
        <fullName evidence="1">Uncharacterized protein</fullName>
    </submittedName>
</protein>
<comment type="caution">
    <text evidence="1">The sequence shown here is derived from an EMBL/GenBank/DDBJ whole genome shotgun (WGS) entry which is preliminary data.</text>
</comment>
<sequence length="322" mass="36178">MKGFFYNKVRDRDVGTKSASNELAVTYSQDKEFLCSPQPKEELRLVNNSEIKGIAETLQLSDGPASEHHNEEHTIVEHMMSVSNSDISNIGSKKLGISYIIDKEVDRPPQHEVTEKKGIEIFPLSYRSASKVQNGEQTIEQHRISIKIKDIDDKVRLSDGSASKLQNEEKTIVEHTMSVSNPDICNNGSKEFGIAYIIDKEVDRLPQHGVMEIKVINEIYPLSDGSASNIQNEEHTIVEQMMSVSSPDISKDASNELGIACSIDKEVDQPPQHEAHFTSTTILRIDQEKEIKDIWRTTTSALKNEAVKVHAYLHASKQYVSF</sequence>
<dbReference type="EMBL" id="JAEAOA010000619">
    <property type="protein sequence ID" value="KAK3582923.1"/>
    <property type="molecule type" value="Genomic_DNA"/>
</dbReference>
<dbReference type="AlphaFoldDB" id="A0AAE0S0L8"/>
<reference evidence="1" key="1">
    <citation type="journal article" date="2021" name="Genome Biol. Evol.">
        <title>A High-Quality Reference Genome for a Parasitic Bivalve with Doubly Uniparental Inheritance (Bivalvia: Unionida).</title>
        <authorList>
            <person name="Smith C.H."/>
        </authorList>
    </citation>
    <scope>NUCLEOTIDE SEQUENCE</scope>
    <source>
        <strain evidence="1">CHS0354</strain>
    </source>
</reference>
<proteinExistence type="predicted"/>
<keyword evidence="2" id="KW-1185">Reference proteome</keyword>
<reference evidence="1" key="2">
    <citation type="journal article" date="2021" name="Genome Biol. Evol.">
        <title>Developing a high-quality reference genome for a parasitic bivalve with doubly uniparental inheritance (Bivalvia: Unionida).</title>
        <authorList>
            <person name="Smith C.H."/>
        </authorList>
    </citation>
    <scope>NUCLEOTIDE SEQUENCE</scope>
    <source>
        <strain evidence="1">CHS0354</strain>
        <tissue evidence="1">Mantle</tissue>
    </source>
</reference>
<accession>A0AAE0S0L8</accession>
<evidence type="ECO:0000313" key="2">
    <source>
        <dbReference type="Proteomes" id="UP001195483"/>
    </source>
</evidence>
<name>A0AAE0S0L8_9BIVA</name>
<organism evidence="1 2">
    <name type="scientific">Potamilus streckersoni</name>
    <dbReference type="NCBI Taxonomy" id="2493646"/>
    <lineage>
        <taxon>Eukaryota</taxon>
        <taxon>Metazoa</taxon>
        <taxon>Spiralia</taxon>
        <taxon>Lophotrochozoa</taxon>
        <taxon>Mollusca</taxon>
        <taxon>Bivalvia</taxon>
        <taxon>Autobranchia</taxon>
        <taxon>Heteroconchia</taxon>
        <taxon>Palaeoheterodonta</taxon>
        <taxon>Unionida</taxon>
        <taxon>Unionoidea</taxon>
        <taxon>Unionidae</taxon>
        <taxon>Ambleminae</taxon>
        <taxon>Lampsilini</taxon>
        <taxon>Potamilus</taxon>
    </lineage>
</organism>
<reference evidence="1" key="3">
    <citation type="submission" date="2023-05" db="EMBL/GenBank/DDBJ databases">
        <authorList>
            <person name="Smith C.H."/>
        </authorList>
    </citation>
    <scope>NUCLEOTIDE SEQUENCE</scope>
    <source>
        <strain evidence="1">CHS0354</strain>
        <tissue evidence="1">Mantle</tissue>
    </source>
</reference>
<dbReference type="Proteomes" id="UP001195483">
    <property type="component" value="Unassembled WGS sequence"/>
</dbReference>